<organism evidence="1 2">
    <name type="scientific">Staurois parvus</name>
    <dbReference type="NCBI Taxonomy" id="386267"/>
    <lineage>
        <taxon>Eukaryota</taxon>
        <taxon>Metazoa</taxon>
        <taxon>Chordata</taxon>
        <taxon>Craniata</taxon>
        <taxon>Vertebrata</taxon>
        <taxon>Euteleostomi</taxon>
        <taxon>Amphibia</taxon>
        <taxon>Batrachia</taxon>
        <taxon>Anura</taxon>
        <taxon>Neobatrachia</taxon>
        <taxon>Ranoidea</taxon>
        <taxon>Ranidae</taxon>
        <taxon>Staurois</taxon>
    </lineage>
</organism>
<sequence length="77" mass="8344">MAVKAIISPSLAAFLQPLRNTVLAVIVNSLVPWQPIRLSDRAAPRSSARCVWRTDRCTGPLCEVPIMSSLIGQSVIT</sequence>
<keyword evidence="2" id="KW-1185">Reference proteome</keyword>
<dbReference type="Proteomes" id="UP001162483">
    <property type="component" value="Unassembled WGS sequence"/>
</dbReference>
<feature type="non-terminal residue" evidence="1">
    <location>
        <position position="77"/>
    </location>
</feature>
<dbReference type="EMBL" id="CATNWA010018030">
    <property type="protein sequence ID" value="CAI9604796.1"/>
    <property type="molecule type" value="Genomic_DNA"/>
</dbReference>
<protein>
    <submittedName>
        <fullName evidence="1">Uncharacterized protein</fullName>
    </submittedName>
</protein>
<accession>A0ABN9G5Z2</accession>
<evidence type="ECO:0000313" key="1">
    <source>
        <dbReference type="EMBL" id="CAI9604796.1"/>
    </source>
</evidence>
<comment type="caution">
    <text evidence="1">The sequence shown here is derived from an EMBL/GenBank/DDBJ whole genome shotgun (WGS) entry which is preliminary data.</text>
</comment>
<gene>
    <name evidence="1" type="ORF">SPARVUS_LOCUS13509802</name>
</gene>
<proteinExistence type="predicted"/>
<name>A0ABN9G5Z2_9NEOB</name>
<reference evidence="1" key="1">
    <citation type="submission" date="2023-05" db="EMBL/GenBank/DDBJ databases">
        <authorList>
            <person name="Stuckert A."/>
        </authorList>
    </citation>
    <scope>NUCLEOTIDE SEQUENCE</scope>
</reference>
<evidence type="ECO:0000313" key="2">
    <source>
        <dbReference type="Proteomes" id="UP001162483"/>
    </source>
</evidence>